<accession>A0A099KYB7</accession>
<dbReference type="CDD" id="cd06819">
    <property type="entry name" value="PLPDE_III_LS_D-TA"/>
    <property type="match status" value="1"/>
</dbReference>
<proteinExistence type="inferred from homology"/>
<dbReference type="OrthoDB" id="9772497at2"/>
<evidence type="ECO:0000256" key="2">
    <source>
        <dbReference type="ARBA" id="ARBA00001946"/>
    </source>
</evidence>
<dbReference type="EC" id="4.1.3.41" evidence="8"/>
<dbReference type="PATRIC" id="fig|28229.4.peg.816"/>
<comment type="caution">
    <text evidence="11">The sequence shown here is derived from an EMBL/GenBank/DDBJ whole genome shotgun (WGS) entry which is preliminary data.</text>
</comment>
<dbReference type="FunFam" id="3.20.20.10:FF:000026">
    <property type="entry name" value="D-threonine aldolase"/>
    <property type="match status" value="1"/>
</dbReference>
<dbReference type="InterPro" id="IPR051466">
    <property type="entry name" value="D-amino_acid_metab_enzyme"/>
</dbReference>
<evidence type="ECO:0000256" key="8">
    <source>
        <dbReference type="ARBA" id="ARBA00066951"/>
    </source>
</evidence>
<dbReference type="NCBIfam" id="NF045642">
    <property type="entry name" value="HdxyAspAldBhcC"/>
    <property type="match status" value="1"/>
</dbReference>
<dbReference type="SMART" id="SM01119">
    <property type="entry name" value="D-ser_dehydrat"/>
    <property type="match status" value="1"/>
</dbReference>
<dbReference type="InterPro" id="IPR026956">
    <property type="entry name" value="D-ser_dehydrat-like_dom"/>
</dbReference>
<evidence type="ECO:0000256" key="1">
    <source>
        <dbReference type="ARBA" id="ARBA00001933"/>
    </source>
</evidence>
<comment type="cofactor">
    <cofactor evidence="2">
        <name>Mg(2+)</name>
        <dbReference type="ChEBI" id="CHEBI:18420"/>
    </cofactor>
</comment>
<dbReference type="AlphaFoldDB" id="A0A099KYB7"/>
<feature type="domain" description="D-serine dehydratase-like" evidence="10">
    <location>
        <begin position="279"/>
        <end position="365"/>
    </location>
</feature>
<dbReference type="GO" id="GO:0016833">
    <property type="term" value="F:oxo-acid-lyase activity"/>
    <property type="evidence" value="ECO:0007669"/>
    <property type="project" value="UniProtKB-ARBA"/>
</dbReference>
<keyword evidence="5" id="KW-0456">Lyase</keyword>
<dbReference type="RefSeq" id="WP_033092545.1">
    <property type="nucleotide sequence ID" value="NZ_JQED01000005.1"/>
</dbReference>
<evidence type="ECO:0000313" key="11">
    <source>
        <dbReference type="EMBL" id="KGJ94613.1"/>
    </source>
</evidence>
<evidence type="ECO:0000256" key="6">
    <source>
        <dbReference type="ARBA" id="ARBA00051696"/>
    </source>
</evidence>
<protein>
    <recommendedName>
        <fullName evidence="9">3-hydroxy-D-aspartate aldolase</fullName>
        <ecNumber evidence="8">4.1.3.41</ecNumber>
    </recommendedName>
</protein>
<evidence type="ECO:0000259" key="10">
    <source>
        <dbReference type="SMART" id="SM01119"/>
    </source>
</evidence>
<dbReference type="Gene3D" id="2.40.37.20">
    <property type="entry name" value="D-serine dehydratase-like domain"/>
    <property type="match status" value="1"/>
</dbReference>
<evidence type="ECO:0000256" key="4">
    <source>
        <dbReference type="ARBA" id="ARBA00022898"/>
    </source>
</evidence>
<sequence>MTKVNDLEVGYDVPALPGMNEADIQTPCLVIDLDALERNITKMGQFAKEMGVRHRVHGKMHKSVDIAFLQEKLGDSCGVCCQKVSEAEVFARGGIKDVLVSNQVREPAKIDRLARLPKLGARILVCVDDLENVAELAAAVNKHDTQIECLVEIDCGAGRCGVSEGQPVVDIAKAISATPGLTFSGIQAYQGAMQHMENYQERKEKIDIAVGMVARTIDMLKAEGLECDIVGGGGTGSYYFEGNSGVFNELQCGSYAFMDADYQRIHDEKGERISEFENSLFILTSVMSHTKADKAICDAGLKAQSVDSGLPYIFGRDDVEYIKCSDEHGVISDVNGALKINEKLKLVPGHCDPTCNVHDYYVGVRNGKVETLWPVSARGKAY</sequence>
<name>A0A099KYB7_COLPS</name>
<dbReference type="GO" id="GO:0030170">
    <property type="term" value="F:pyridoxal phosphate binding"/>
    <property type="evidence" value="ECO:0007669"/>
    <property type="project" value="UniProtKB-ARBA"/>
</dbReference>
<dbReference type="GO" id="GO:0036088">
    <property type="term" value="P:D-serine catabolic process"/>
    <property type="evidence" value="ECO:0007669"/>
    <property type="project" value="TreeGrafter"/>
</dbReference>
<evidence type="ECO:0000313" key="12">
    <source>
        <dbReference type="Proteomes" id="UP000029843"/>
    </source>
</evidence>
<dbReference type="GO" id="GO:0008721">
    <property type="term" value="F:D-serine ammonia-lyase activity"/>
    <property type="evidence" value="ECO:0007669"/>
    <property type="project" value="TreeGrafter"/>
</dbReference>
<comment type="similarity">
    <text evidence="3">Belongs to the DSD1 family.</text>
</comment>
<dbReference type="FunFam" id="2.40.37.20:FF:000001">
    <property type="entry name" value="D-3-hydroxyaspartate aldolase"/>
    <property type="match status" value="1"/>
</dbReference>
<comment type="catalytic activity">
    <reaction evidence="7">
        <text>(3R)-3-hydroxy-D-aspartate = glyoxylate + glycine</text>
        <dbReference type="Rhea" id="RHEA:27938"/>
        <dbReference type="ChEBI" id="CHEBI:36655"/>
        <dbReference type="ChEBI" id="CHEBI:57305"/>
        <dbReference type="ChEBI" id="CHEBI:60898"/>
        <dbReference type="EC" id="4.1.3.41"/>
    </reaction>
</comment>
<dbReference type="SUPFAM" id="SSF51419">
    <property type="entry name" value="PLP-binding barrel"/>
    <property type="match status" value="1"/>
</dbReference>
<gene>
    <name evidence="11" type="ORF">ND2E_1802</name>
</gene>
<evidence type="ECO:0000256" key="9">
    <source>
        <dbReference type="ARBA" id="ARBA00073782"/>
    </source>
</evidence>
<dbReference type="Pfam" id="PF01168">
    <property type="entry name" value="Ala_racemase_N"/>
    <property type="match status" value="1"/>
</dbReference>
<dbReference type="Proteomes" id="UP000029843">
    <property type="component" value="Unassembled WGS sequence"/>
</dbReference>
<dbReference type="InterPro" id="IPR042208">
    <property type="entry name" value="D-ser_dehydrat-like_sf"/>
</dbReference>
<comment type="catalytic activity">
    <reaction evidence="6">
        <text>(3S)-3-hydroxy-D-aspartate = glyoxylate + glycine</text>
        <dbReference type="Rhea" id="RHEA:27934"/>
        <dbReference type="ChEBI" id="CHEBI:36655"/>
        <dbReference type="ChEBI" id="CHEBI:57305"/>
        <dbReference type="ChEBI" id="CHEBI:60894"/>
        <dbReference type="EC" id="4.1.3.41"/>
    </reaction>
    <physiologicalReaction direction="right-to-left" evidence="6">
        <dbReference type="Rhea" id="RHEA:27936"/>
    </physiologicalReaction>
</comment>
<evidence type="ECO:0000256" key="7">
    <source>
        <dbReference type="ARBA" id="ARBA00052618"/>
    </source>
</evidence>
<dbReference type="InterPro" id="IPR054854">
    <property type="entry name" value="HdxyAspAldBhcC"/>
</dbReference>
<dbReference type="EMBL" id="JQED01000005">
    <property type="protein sequence ID" value="KGJ94613.1"/>
    <property type="molecule type" value="Genomic_DNA"/>
</dbReference>
<dbReference type="InterPro" id="IPR001608">
    <property type="entry name" value="Ala_racemase_N"/>
</dbReference>
<organism evidence="11 12">
    <name type="scientific">Colwellia psychrerythraea</name>
    <name type="common">Vibrio psychroerythus</name>
    <dbReference type="NCBI Taxonomy" id="28229"/>
    <lineage>
        <taxon>Bacteria</taxon>
        <taxon>Pseudomonadati</taxon>
        <taxon>Pseudomonadota</taxon>
        <taxon>Gammaproteobacteria</taxon>
        <taxon>Alteromonadales</taxon>
        <taxon>Colwelliaceae</taxon>
        <taxon>Colwellia</taxon>
    </lineage>
</organism>
<dbReference type="Pfam" id="PF14031">
    <property type="entry name" value="D-ser_dehydrat"/>
    <property type="match status" value="1"/>
</dbReference>
<evidence type="ECO:0000256" key="5">
    <source>
        <dbReference type="ARBA" id="ARBA00023239"/>
    </source>
</evidence>
<keyword evidence="4" id="KW-0663">Pyridoxal phosphate</keyword>
<evidence type="ECO:0000256" key="3">
    <source>
        <dbReference type="ARBA" id="ARBA00005323"/>
    </source>
</evidence>
<comment type="cofactor">
    <cofactor evidence="1">
        <name>pyridoxal 5'-phosphate</name>
        <dbReference type="ChEBI" id="CHEBI:597326"/>
    </cofactor>
</comment>
<reference evidence="11 12" key="1">
    <citation type="submission" date="2014-08" db="EMBL/GenBank/DDBJ databases">
        <title>Genomic and Phenotypic Diversity of Colwellia psychrerythraea strains from Disparate Marine Basins.</title>
        <authorList>
            <person name="Techtmann S.M."/>
            <person name="Stelling S.C."/>
            <person name="Utturkar S.M."/>
            <person name="Alshibli N."/>
            <person name="Harris A."/>
            <person name="Brown S.D."/>
            <person name="Hazen T.C."/>
        </authorList>
    </citation>
    <scope>NUCLEOTIDE SEQUENCE [LARGE SCALE GENOMIC DNA]</scope>
    <source>
        <strain evidence="11 12">ND2E</strain>
    </source>
</reference>
<dbReference type="PANTHER" id="PTHR28004">
    <property type="entry name" value="ZGC:162816-RELATED"/>
    <property type="match status" value="1"/>
</dbReference>
<dbReference type="PANTHER" id="PTHR28004:SF2">
    <property type="entry name" value="D-SERINE DEHYDRATASE"/>
    <property type="match status" value="1"/>
</dbReference>
<dbReference type="InterPro" id="IPR029066">
    <property type="entry name" value="PLP-binding_barrel"/>
</dbReference>
<dbReference type="Gene3D" id="3.20.20.10">
    <property type="entry name" value="Alanine racemase"/>
    <property type="match status" value="1"/>
</dbReference>